<evidence type="ECO:0000256" key="1">
    <source>
        <dbReference type="SAM" id="MobiDB-lite"/>
    </source>
</evidence>
<dbReference type="Proteomes" id="UP000054566">
    <property type="component" value="Unassembled WGS sequence"/>
</dbReference>
<organism evidence="2 3">
    <name type="scientific">Plasmodium falciparum RAJ116</name>
    <dbReference type="NCBI Taxonomy" id="580058"/>
    <lineage>
        <taxon>Eukaryota</taxon>
        <taxon>Sar</taxon>
        <taxon>Alveolata</taxon>
        <taxon>Apicomplexa</taxon>
        <taxon>Aconoidasida</taxon>
        <taxon>Haemosporida</taxon>
        <taxon>Plasmodiidae</taxon>
        <taxon>Plasmodium</taxon>
        <taxon>Plasmodium (Laverania)</taxon>
    </lineage>
</organism>
<feature type="region of interest" description="Disordered" evidence="1">
    <location>
        <begin position="148"/>
        <end position="167"/>
    </location>
</feature>
<accession>A0A0L0CU27</accession>
<sequence>MKLIYPLLDTLNKSTNKISNENLYNTLYNSITHKSTQHINKTLLDPPDLSNDNITKYSTKLNSGNIFNVEHFNNLIQKVEDPTLKDEKKNEQGGKYIFLQNKSEFINNDKDDTKNDTMIKNEIDMYRNIDSWNNIAISKNVHPYQNNNTYKNTAGTKPYDNYKHHNI</sequence>
<dbReference type="EMBL" id="GG663907">
    <property type="protein sequence ID" value="KNC35736.1"/>
    <property type="molecule type" value="Genomic_DNA"/>
</dbReference>
<proteinExistence type="predicted"/>
<gene>
    <name evidence="2" type="ORF">PFLG_00684</name>
</gene>
<evidence type="ECO:0000313" key="3">
    <source>
        <dbReference type="Proteomes" id="UP000054566"/>
    </source>
</evidence>
<protein>
    <submittedName>
        <fullName evidence="2">Uncharacterized protein</fullName>
    </submittedName>
</protein>
<reference evidence="3" key="1">
    <citation type="submission" date="2015-07" db="EMBL/GenBank/DDBJ databases">
        <title>Annotation of Plasmodium falciparum RAJ116.</title>
        <authorList>
            <consortium name="The Broad Institute Genome Sequencing Platform"/>
            <person name="Volkman S.K."/>
            <person name="Neafsey D.E."/>
            <person name="Dash A.P."/>
            <person name="Chitnis C.E."/>
            <person name="Hartl D.L."/>
            <person name="Young S.K."/>
            <person name="Zeng Q."/>
            <person name="Koehrsen M."/>
            <person name="Alvarado L."/>
            <person name="Berlin A."/>
            <person name="Borenstein D."/>
            <person name="Chapman S.B."/>
            <person name="Chen Z."/>
            <person name="Engels R."/>
            <person name="Freedman E."/>
            <person name="Gellesch M."/>
            <person name="Goldberg J."/>
            <person name="Griggs A."/>
            <person name="Gujja S."/>
            <person name="Heilman E.R."/>
            <person name="Heiman D.I."/>
            <person name="Howarth C."/>
            <person name="Jen D."/>
            <person name="Larson L."/>
            <person name="Mehta T."/>
            <person name="Neiman D."/>
            <person name="Park D."/>
            <person name="Pearson M."/>
            <person name="Roberts A."/>
            <person name="Saif S."/>
            <person name="Shea T."/>
            <person name="Shenoy N."/>
            <person name="Sisk P."/>
            <person name="Stolte C."/>
            <person name="Sykes S."/>
            <person name="Walk T."/>
            <person name="White J."/>
            <person name="Yandava C."/>
            <person name="Haas B."/>
            <person name="Henn M.R."/>
            <person name="Nusbaum C."/>
            <person name="Birren B."/>
        </authorList>
    </citation>
    <scope>NUCLEOTIDE SEQUENCE [LARGE SCALE GENOMIC DNA]</scope>
    <source>
        <strain evidence="3">RAJ116</strain>
    </source>
</reference>
<reference evidence="3" key="2">
    <citation type="submission" date="2015-07" db="EMBL/GenBank/DDBJ databases">
        <title>The genome sequence of Plasmodium falciparum RAJ116.</title>
        <authorList>
            <consortium name="The Broad Institute Genome Sequencing Platform"/>
            <person name="Volkman S.K."/>
            <person name="Neafsey D.E."/>
            <person name="Dash A.P."/>
            <person name="Chitnis C.E."/>
            <person name="Hartl D.L."/>
            <person name="Young S.K."/>
            <person name="Kodira C.D."/>
            <person name="Zeng Q."/>
            <person name="Koehrsen M."/>
            <person name="Godfrey P."/>
            <person name="Alvarado L."/>
            <person name="Berlin A."/>
            <person name="Borenstein D."/>
            <person name="Chen Z."/>
            <person name="Engels R."/>
            <person name="Freedman E."/>
            <person name="Gellesch M."/>
            <person name="Goldberg J."/>
            <person name="Griggs A."/>
            <person name="Gujja S."/>
            <person name="Heiman D."/>
            <person name="Hepburn T."/>
            <person name="Howarth C."/>
            <person name="Jen D."/>
            <person name="Larson L."/>
            <person name="Lewis B."/>
            <person name="Mehta T."/>
            <person name="Park D."/>
            <person name="Pearson M."/>
            <person name="Roberts A."/>
            <person name="Saif S."/>
            <person name="Shea T."/>
            <person name="Shenoy N."/>
            <person name="Sisk P."/>
            <person name="Stolte C."/>
            <person name="Sykes S."/>
            <person name="Walk T."/>
            <person name="White J."/>
            <person name="Yandava C."/>
            <person name="Wirth D.F."/>
            <person name="Nusbaum C."/>
            <person name="Birren B."/>
        </authorList>
    </citation>
    <scope>NUCLEOTIDE SEQUENCE [LARGE SCALE GENOMIC DNA]</scope>
    <source>
        <strain evidence="3">RAJ116</strain>
    </source>
</reference>
<evidence type="ECO:0000313" key="2">
    <source>
        <dbReference type="EMBL" id="KNC35736.1"/>
    </source>
</evidence>
<dbReference type="AlphaFoldDB" id="A0A0L0CU27"/>
<name>A0A0L0CU27_PLAFA</name>